<keyword evidence="2" id="KW-1185">Reference proteome</keyword>
<evidence type="ECO:0000313" key="2">
    <source>
        <dbReference type="Proteomes" id="UP001652338"/>
    </source>
</evidence>
<name>A0ABT2SPR3_9FIRM</name>
<sequence>MIQRNTDNFTGFIIQDKEKIYFYVQDKIFYFISKGAGIFAGLMKQDLKSPDHFLYGYTADGYQLALYQSI</sequence>
<accession>A0ABT2SPR3</accession>
<protein>
    <submittedName>
        <fullName evidence="1">Uncharacterized protein</fullName>
    </submittedName>
</protein>
<dbReference type="RefSeq" id="WP_262655773.1">
    <property type="nucleotide sequence ID" value="NZ_JAOQKE010000027.1"/>
</dbReference>
<gene>
    <name evidence="1" type="ORF">OCV47_14470</name>
</gene>
<reference evidence="1 2" key="1">
    <citation type="journal article" date="2021" name="ISME Commun">
        <title>Automated analysis of genomic sequences facilitates high-throughput and comprehensive description of bacteria.</title>
        <authorList>
            <person name="Hitch T.C.A."/>
        </authorList>
    </citation>
    <scope>NUCLEOTIDE SEQUENCE [LARGE SCALE GENOMIC DNA]</scope>
    <source>
        <strain evidence="1 2">Sanger_29</strain>
    </source>
</reference>
<organism evidence="1 2">
    <name type="scientific">Muricoprocola aceti</name>
    <dbReference type="NCBI Taxonomy" id="2981772"/>
    <lineage>
        <taxon>Bacteria</taxon>
        <taxon>Bacillati</taxon>
        <taxon>Bacillota</taxon>
        <taxon>Clostridia</taxon>
        <taxon>Lachnospirales</taxon>
        <taxon>Lachnospiraceae</taxon>
        <taxon>Muricoprocola</taxon>
    </lineage>
</organism>
<proteinExistence type="predicted"/>
<comment type="caution">
    <text evidence="1">The sequence shown here is derived from an EMBL/GenBank/DDBJ whole genome shotgun (WGS) entry which is preliminary data.</text>
</comment>
<evidence type="ECO:0000313" key="1">
    <source>
        <dbReference type="EMBL" id="MCU6726509.1"/>
    </source>
</evidence>
<dbReference type="EMBL" id="JAOQKE010000027">
    <property type="protein sequence ID" value="MCU6726509.1"/>
    <property type="molecule type" value="Genomic_DNA"/>
</dbReference>
<dbReference type="Proteomes" id="UP001652338">
    <property type="component" value="Unassembled WGS sequence"/>
</dbReference>